<reference evidence="2 3" key="1">
    <citation type="journal article" date="2023" name="Mol. Ecol. Resour.">
        <title>Chromosome-level genome assembly of a triploid poplar Populus alba 'Berolinensis'.</title>
        <authorList>
            <person name="Chen S."/>
            <person name="Yu Y."/>
            <person name="Wang X."/>
            <person name="Wang S."/>
            <person name="Zhang T."/>
            <person name="Zhou Y."/>
            <person name="He R."/>
            <person name="Meng N."/>
            <person name="Wang Y."/>
            <person name="Liu W."/>
            <person name="Liu Z."/>
            <person name="Liu J."/>
            <person name="Guo Q."/>
            <person name="Huang H."/>
            <person name="Sederoff R.R."/>
            <person name="Wang G."/>
            <person name="Qu G."/>
            <person name="Chen S."/>
        </authorList>
    </citation>
    <scope>NUCLEOTIDE SEQUENCE [LARGE SCALE GENOMIC DNA]</scope>
    <source>
        <strain evidence="2">SC-2020</strain>
    </source>
</reference>
<comment type="caution">
    <text evidence="2">The sequence shown here is derived from an EMBL/GenBank/DDBJ whole genome shotgun (WGS) entry which is preliminary data.</text>
</comment>
<evidence type="ECO:0000313" key="2">
    <source>
        <dbReference type="EMBL" id="KAJ7010946.1"/>
    </source>
</evidence>
<keyword evidence="1" id="KW-1133">Transmembrane helix</keyword>
<name>A0AAD6RM21_9ROSI</name>
<sequence>MAHVSTWKYGNMTWRNWWMQYERVMGARGSWHSFMAMQRIVVWFRKKTETSFSGLFRCPLLHGSLFLLYLFLNLALEGIRSGL</sequence>
<dbReference type="Proteomes" id="UP001164929">
    <property type="component" value="Chromosome 1"/>
</dbReference>
<keyword evidence="1" id="KW-0812">Transmembrane</keyword>
<evidence type="ECO:0000256" key="1">
    <source>
        <dbReference type="SAM" id="Phobius"/>
    </source>
</evidence>
<organism evidence="2 3">
    <name type="scientific">Populus alba x Populus x berolinensis</name>
    <dbReference type="NCBI Taxonomy" id="444605"/>
    <lineage>
        <taxon>Eukaryota</taxon>
        <taxon>Viridiplantae</taxon>
        <taxon>Streptophyta</taxon>
        <taxon>Embryophyta</taxon>
        <taxon>Tracheophyta</taxon>
        <taxon>Spermatophyta</taxon>
        <taxon>Magnoliopsida</taxon>
        <taxon>eudicotyledons</taxon>
        <taxon>Gunneridae</taxon>
        <taxon>Pentapetalae</taxon>
        <taxon>rosids</taxon>
        <taxon>fabids</taxon>
        <taxon>Malpighiales</taxon>
        <taxon>Salicaceae</taxon>
        <taxon>Saliceae</taxon>
        <taxon>Populus</taxon>
    </lineage>
</organism>
<dbReference type="EMBL" id="JAQIZT010000001">
    <property type="protein sequence ID" value="KAJ7010946.1"/>
    <property type="molecule type" value="Genomic_DNA"/>
</dbReference>
<keyword evidence="1" id="KW-0472">Membrane</keyword>
<protein>
    <submittedName>
        <fullName evidence="2">Uncharacterized protein</fullName>
    </submittedName>
</protein>
<feature type="transmembrane region" description="Helical" evidence="1">
    <location>
        <begin position="54"/>
        <end position="76"/>
    </location>
</feature>
<dbReference type="AlphaFoldDB" id="A0AAD6RM21"/>
<accession>A0AAD6RM21</accession>
<proteinExistence type="predicted"/>
<keyword evidence="3" id="KW-1185">Reference proteome</keyword>
<evidence type="ECO:0000313" key="3">
    <source>
        <dbReference type="Proteomes" id="UP001164929"/>
    </source>
</evidence>
<gene>
    <name evidence="2" type="ORF">NC653_001405</name>
</gene>